<dbReference type="AlphaFoldDB" id="A0A7W7TCA3"/>
<evidence type="ECO:0000313" key="3">
    <source>
        <dbReference type="Proteomes" id="UP000542674"/>
    </source>
</evidence>
<protein>
    <submittedName>
        <fullName evidence="2">Uncharacterized protein</fullName>
    </submittedName>
</protein>
<evidence type="ECO:0000256" key="1">
    <source>
        <dbReference type="SAM" id="Phobius"/>
    </source>
</evidence>
<feature type="transmembrane region" description="Helical" evidence="1">
    <location>
        <begin position="407"/>
        <end position="430"/>
    </location>
</feature>
<keyword evidence="1" id="KW-1133">Transmembrane helix</keyword>
<feature type="transmembrane region" description="Helical" evidence="1">
    <location>
        <begin position="219"/>
        <end position="242"/>
    </location>
</feature>
<dbReference type="InterPro" id="IPR046671">
    <property type="entry name" value="DUF6541"/>
</dbReference>
<dbReference type="RefSeq" id="WP_184674839.1">
    <property type="nucleotide sequence ID" value="NZ_BAABAI010000043.1"/>
</dbReference>
<feature type="transmembrane region" description="Helical" evidence="1">
    <location>
        <begin position="442"/>
        <end position="461"/>
    </location>
</feature>
<sequence length="655" mass="69901">MLDVIFDVNGSALAAIAVTIALLWLPGAVIAGLAGVRGWLLAGVAPAVSMGLVAVAAPLASGLGLGWDIVVYLGFGALVALLTAGGVVLARRRGLVLTTTLTPWSRTGTIAVAAAVVVAAVVAVNVIIVATHGLGSVPVGWDSPYHATAIRLIGTTGESGTRMLGWIDFPDKPGGSFYPYAYHCFEALVYQTTGADIPRVMNTGMAVTTTLVVPLGAVAFVRAVGGGAGFAAAAALVSTSFANYPWDLYQWGQLFPYAAGLSLVLPFLALLVHWFRGGADRAGPLVAFAGVGLTGTHSAMIFVSAIFGACFAVHRLVEDRRRFLRGDLPRLGLAAAGVGLLALPYLLGALTMAGMTAAYDWPAVTSPSKALGDGLLLGSDSSWPQWLLACFMVLGVLLMLRNDLLRWVAAGWLVFLFLFVVASGVDFPWAQAITSPWWNDRFRLVSAMILPATIAAGWGMWSTVRWLTERVSRVVRLRPERTAFAALGVVAVLVAAVFLVQTKGGYVQRNAERLWWTYGSNVLSVREQEGMREIRKIVKPDEMVMNDGGDGTVWMYALTGVRPVINHYLLNPTSERRQLLLDDFDHLSDDPAVAKVIRDLNIRYVAVSTGYIGGFRRAPGLTNLDGLPALSLRYANPDFQLYAIDWSKLADGDGN</sequence>
<dbReference type="Pfam" id="PF20176">
    <property type="entry name" value="DUF6541"/>
    <property type="match status" value="1"/>
</dbReference>
<feature type="transmembrane region" description="Helical" evidence="1">
    <location>
        <begin position="110"/>
        <end position="134"/>
    </location>
</feature>
<feature type="transmembrane region" description="Helical" evidence="1">
    <location>
        <begin position="69"/>
        <end position="90"/>
    </location>
</feature>
<feature type="transmembrane region" description="Helical" evidence="1">
    <location>
        <begin position="287"/>
        <end position="313"/>
    </location>
</feature>
<feature type="transmembrane region" description="Helical" evidence="1">
    <location>
        <begin position="383"/>
        <end position="400"/>
    </location>
</feature>
<dbReference type="EMBL" id="JACHJS010000001">
    <property type="protein sequence ID" value="MBB4969135.1"/>
    <property type="molecule type" value="Genomic_DNA"/>
</dbReference>
<feature type="transmembrane region" description="Helical" evidence="1">
    <location>
        <begin position="482"/>
        <end position="500"/>
    </location>
</feature>
<name>A0A7W7TCA3_9PSEU</name>
<keyword evidence="1" id="KW-0472">Membrane</keyword>
<feature type="transmembrane region" description="Helical" evidence="1">
    <location>
        <begin position="333"/>
        <end position="359"/>
    </location>
</feature>
<feature type="transmembrane region" description="Helical" evidence="1">
    <location>
        <begin position="40"/>
        <end position="63"/>
    </location>
</feature>
<dbReference type="Proteomes" id="UP000542674">
    <property type="component" value="Unassembled WGS sequence"/>
</dbReference>
<proteinExistence type="predicted"/>
<feature type="transmembrane region" description="Helical" evidence="1">
    <location>
        <begin position="12"/>
        <end position="33"/>
    </location>
</feature>
<reference evidence="2 3" key="1">
    <citation type="submission" date="2020-08" db="EMBL/GenBank/DDBJ databases">
        <title>Sequencing the genomes of 1000 actinobacteria strains.</title>
        <authorList>
            <person name="Klenk H.-P."/>
        </authorList>
    </citation>
    <scope>NUCLEOTIDE SEQUENCE [LARGE SCALE GENOMIC DNA]</scope>
    <source>
        <strain evidence="2 3">DSM 45084</strain>
    </source>
</reference>
<keyword evidence="3" id="KW-1185">Reference proteome</keyword>
<accession>A0A7W7TCA3</accession>
<comment type="caution">
    <text evidence="2">The sequence shown here is derived from an EMBL/GenBank/DDBJ whole genome shotgun (WGS) entry which is preliminary data.</text>
</comment>
<keyword evidence="1" id="KW-0812">Transmembrane</keyword>
<feature type="transmembrane region" description="Helical" evidence="1">
    <location>
        <begin position="254"/>
        <end position="275"/>
    </location>
</feature>
<organism evidence="2 3">
    <name type="scientific">Saccharothrix violaceirubra</name>
    <dbReference type="NCBI Taxonomy" id="413306"/>
    <lineage>
        <taxon>Bacteria</taxon>
        <taxon>Bacillati</taxon>
        <taxon>Actinomycetota</taxon>
        <taxon>Actinomycetes</taxon>
        <taxon>Pseudonocardiales</taxon>
        <taxon>Pseudonocardiaceae</taxon>
        <taxon>Saccharothrix</taxon>
    </lineage>
</organism>
<evidence type="ECO:0000313" key="2">
    <source>
        <dbReference type="EMBL" id="MBB4969135.1"/>
    </source>
</evidence>
<gene>
    <name evidence="2" type="ORF">F4559_006494</name>
</gene>